<feature type="compositionally biased region" description="Gly residues" evidence="9">
    <location>
        <begin position="1515"/>
        <end position="1526"/>
    </location>
</feature>
<dbReference type="SUPFAM" id="SSF52540">
    <property type="entry name" value="P-loop containing nucleoside triphosphate hydrolases"/>
    <property type="match status" value="1"/>
</dbReference>
<dbReference type="GO" id="GO:0003777">
    <property type="term" value="F:microtubule motor activity"/>
    <property type="evidence" value="ECO:0000318"/>
    <property type="project" value="GO_Central"/>
</dbReference>
<sequence>MLEALLPGAAASAEESNVCVAVKIRPLVPAEVDDGCRETLFVTPGLPQISTGQHNFTYDHVFGEEGASPDQLYPRCVAPLVAGLFKGYNATVFAYGQTGSGKTYTMGSEYKPGGKCRGVIPDAINDIFSRIEASKDSAITVRVSFVEIHKEEIKDLLMPATGGPRPAITIRETQSGGVALYGAVEREVHSREEMAEVLEMGTLCRSTASTNMNNRSSRSHAIFSITLEQRRQVAAPGTPTHAGANDGASTPGGDDEGDEEDEAAAEEGEGVEDYLCAKMHLVDLAGSERAKRTKAEGARLREGIHINRGLLALGNVINAIVDNHKHVPYRDSKLTRLLQDSLGGNSRTVMIACVSPADSNFEESLNTLRYADRARHIRNKPVVNRDPIAAQLAALRSTVAQLKGENLSLRRALAASGNEEAMAALVGGGSGGGGGGGAALDGVVERLTQENNMLESENLRLKMEMDDMRQELLNVTDRWHTAQAQCDLLRMSQAAAARSLQSHASLNSQQGGAGGDGAGGSGLSAQQEAAFAAAADGSLPLPGLDIVKGYVSRIAELEAELKSMKSLAHLSFARRRHTAHGGEPRTPGGDVTSPGDHLGGLSPGGDGLSALHEDTEDHDAHEGGDGAEGGELAVEEEYFMAELAAHTLNQEKMKKEVALLQRQLEAKERKMVELMKNAGSMPALKQHYDRVLAELESQRDTLVAERKSLMEKLAQVSAANEEERKRLESQYRDRIQQFDEKLRDLRRKERDFIAMQKLKQRTEEAHRRLSADILRLKQQKVSVQKQLDANAKQFATWRQERERELAQLRKQSRKDRATIQHLEAMQAKQSAVLQRKISDANAARKRIKELEDMKRRQVVRDASSGPAQQQQAAAAVATQQALGGTVEMQPNIAAPVLRTDKDRREWLQKELELCNMSSEFRKVIDGELAQRAEASRKLKELEKRLTLLDQLSPASPLLLAGSALAPMTPLSPATAAAAGALAAGGGGPEVRQQLLTKKKELEDKVSYHNGQIGDLQAQWERQKAEEEGRGGGALDARRWVGLRNVVECRELLRTLFRLLVESKCLSNDLTVDMVRYGEEVDLLRVQLEGASKKAAQYRKLATALQAAAAHVATAHHHTGVSAQDETDKQVDAVLEELHVVRTAANTPAGAAAGANGHVVGLPNGGQGLVAITLSGELQGLPQLQIQRQQAGPAGVAGAVPPSPMDVDMDEAGTPDTPDHARANGGPGMEPKALEFLSPVPSGGRMRRMPSAGDGLSAQPSNAPQRYSPEHDDSEDDEDGGRHGHRHNNSRRRPNAADENAVMDDPMDEDDFVQQGFSDDDDFEEEEEEDDEEEESDDDDEDDDWDPSNATPAVKGRGNRRTSSRRVSAQIPVETSGAAAAAGNGPEEEEAASSGRRALGGNNRRRTLSGRRSGSVAPNPEAEVVEGPVLDDINLKRYAQGHQTRLTKLTVAVLKDALKGQVIDGQKWHAGSKNRAQLISDYRRLLGLAALQQQHQQAEAAGEDGAQMRRSARNGSAGGEISIGGAGPFALRVPTSPPEAGRDSGDGFTFSPHVATAGAPGAAVPSPAGAANSRRPTAAAATAAAAIAGPVAGTGAGAGAGAGGNGLGPWARSSLNAAILSARQATTWASTLRSSYNLPAPADGSVPGVAAAAAGGSGGPHLTRMGSGSALPGSGGSGSLRGSASGKSALGATATVAAEATTSPPSGGGLNSARRLQAWGSGSSNHGVGASLAATAAAAAASGGIGSGASNVRDSLDYRGAILTAPVFCASPRVPKPPGMSPRNSPGTPPSPPTSGGRVSSLGRHYAAPTASSSYGGSAMKVSPGPLGAGWTASLRGGGSMADGGENMQPPQSTTPGSGKGTPLTNLYKEKAEAARQRTAALRVSMQRNWDQQQQGGGGGLGGSHEAFVGGGGARLSGGATGAVTSSMDGRGGSSGIAGLRDSSGSAAAAAAAAAAKKAIWR</sequence>
<evidence type="ECO:0000256" key="7">
    <source>
        <dbReference type="PROSITE-ProRule" id="PRU00283"/>
    </source>
</evidence>
<organism evidence="11 12">
    <name type="scientific">Chlamydomonas reinhardtii</name>
    <name type="common">Chlamydomonas smithii</name>
    <dbReference type="NCBI Taxonomy" id="3055"/>
    <lineage>
        <taxon>Eukaryota</taxon>
        <taxon>Viridiplantae</taxon>
        <taxon>Chlorophyta</taxon>
        <taxon>core chlorophytes</taxon>
        <taxon>Chlorophyceae</taxon>
        <taxon>CS clade</taxon>
        <taxon>Chlamydomonadales</taxon>
        <taxon>Chlamydomonadaceae</taxon>
        <taxon>Chlamydomonas</taxon>
    </lineage>
</organism>
<evidence type="ECO:0000256" key="1">
    <source>
        <dbReference type="ARBA" id="ARBA00004496"/>
    </source>
</evidence>
<feature type="compositionally biased region" description="Acidic residues" evidence="9">
    <location>
        <begin position="1300"/>
        <end position="1345"/>
    </location>
</feature>
<evidence type="ECO:0000259" key="10">
    <source>
        <dbReference type="PROSITE" id="PS50067"/>
    </source>
</evidence>
<dbReference type="GO" id="GO:0051231">
    <property type="term" value="P:spindle elongation"/>
    <property type="evidence" value="ECO:0000318"/>
    <property type="project" value="GO_Central"/>
</dbReference>
<dbReference type="Proteomes" id="UP000006906">
    <property type="component" value="Chromosome 3"/>
</dbReference>
<dbReference type="InterPro" id="IPR027640">
    <property type="entry name" value="Kinesin-like_fam"/>
</dbReference>
<dbReference type="GO" id="GO:0005737">
    <property type="term" value="C:cytoplasm"/>
    <property type="evidence" value="ECO:0007669"/>
    <property type="project" value="UniProtKB-SubCell"/>
</dbReference>
<evidence type="ECO:0000256" key="2">
    <source>
        <dbReference type="ARBA" id="ARBA00022490"/>
    </source>
</evidence>
<comment type="similarity">
    <text evidence="7">Belongs to the TRAFAC class myosin-kinesin ATPase superfamily. Kinesin family.</text>
</comment>
<dbReference type="Gene3D" id="3.40.850.10">
    <property type="entry name" value="Kinesin motor domain"/>
    <property type="match status" value="1"/>
</dbReference>
<dbReference type="GO" id="GO:0005875">
    <property type="term" value="C:microtubule associated complex"/>
    <property type="evidence" value="ECO:0000318"/>
    <property type="project" value="GO_Central"/>
</dbReference>
<feature type="binding site" evidence="7">
    <location>
        <begin position="96"/>
        <end position="103"/>
    </location>
    <ligand>
        <name>ATP</name>
        <dbReference type="ChEBI" id="CHEBI:30616"/>
    </ligand>
</feature>
<gene>
    <name evidence="11" type="ORF">CHLRE_03g202000v5</name>
</gene>
<feature type="domain" description="Kinesin motor" evidence="10">
    <location>
        <begin position="17"/>
        <end position="377"/>
    </location>
</feature>
<feature type="compositionally biased region" description="Gly residues" evidence="9">
    <location>
        <begin position="511"/>
        <end position="522"/>
    </location>
</feature>
<keyword evidence="3 7" id="KW-0547">Nucleotide-binding</keyword>
<feature type="coiled-coil region" evidence="8">
    <location>
        <begin position="444"/>
        <end position="478"/>
    </location>
</feature>
<evidence type="ECO:0000256" key="8">
    <source>
        <dbReference type="SAM" id="Coils"/>
    </source>
</evidence>
<feature type="compositionally biased region" description="Low complexity" evidence="9">
    <location>
        <begin position="1495"/>
        <end position="1504"/>
    </location>
</feature>
<protein>
    <recommendedName>
        <fullName evidence="10">Kinesin motor domain-containing protein</fullName>
    </recommendedName>
</protein>
<dbReference type="Pfam" id="PF25764">
    <property type="entry name" value="KIF21A_4th"/>
    <property type="match status" value="1"/>
</dbReference>
<dbReference type="Gramene" id="PNW85870">
    <property type="protein sequence ID" value="PNW85870"/>
    <property type="gene ID" value="CHLRE_03g202000v5"/>
</dbReference>
<feature type="region of interest" description="Disordered" evidence="9">
    <location>
        <begin position="575"/>
        <end position="628"/>
    </location>
</feature>
<dbReference type="RefSeq" id="XP_042926552.1">
    <property type="nucleotide sequence ID" value="XM_043061381.1"/>
</dbReference>
<feature type="compositionally biased region" description="Low complexity" evidence="9">
    <location>
        <begin position="1679"/>
        <end position="1701"/>
    </location>
</feature>
<dbReference type="SMR" id="A0A2K3DZA7"/>
<dbReference type="ExpressionAtlas" id="A0A2K3DZA7">
    <property type="expression patterns" value="baseline"/>
</dbReference>
<feature type="compositionally biased region" description="Low complexity" evidence="9">
    <location>
        <begin position="1188"/>
        <end position="1199"/>
    </location>
</feature>
<evidence type="ECO:0000256" key="6">
    <source>
        <dbReference type="ARBA" id="ARBA00023175"/>
    </source>
</evidence>
<feature type="region of interest" description="Disordered" evidence="9">
    <location>
        <begin position="1890"/>
        <end position="1913"/>
    </location>
</feature>
<feature type="region of interest" description="Disordered" evidence="9">
    <location>
        <begin position="1829"/>
        <end position="1864"/>
    </location>
</feature>
<feature type="region of interest" description="Disordered" evidence="9">
    <location>
        <begin position="1652"/>
        <end position="1724"/>
    </location>
</feature>
<feature type="region of interest" description="Disordered" evidence="9">
    <location>
        <begin position="1495"/>
        <end position="1553"/>
    </location>
</feature>
<name>A0A2K3DZA7_CHLRE</name>
<feature type="compositionally biased region" description="Acidic residues" evidence="9">
    <location>
        <begin position="253"/>
        <end position="268"/>
    </location>
</feature>
<evidence type="ECO:0000256" key="9">
    <source>
        <dbReference type="SAM" id="MobiDB-lite"/>
    </source>
</evidence>
<feature type="region of interest" description="Disordered" evidence="9">
    <location>
        <begin position="231"/>
        <end position="268"/>
    </location>
</feature>
<proteinExistence type="inferred from homology"/>
<accession>A0A2K3DZA7</accession>
<feature type="coiled-coil region" evidence="8">
    <location>
        <begin position="924"/>
        <end position="951"/>
    </location>
</feature>
<evidence type="ECO:0000313" key="12">
    <source>
        <dbReference type="Proteomes" id="UP000006906"/>
    </source>
</evidence>
<dbReference type="InterPro" id="IPR001752">
    <property type="entry name" value="Kinesin_motor_dom"/>
</dbReference>
<dbReference type="InParanoid" id="A0A2K3DZA7"/>
<dbReference type="EMBL" id="CM008964">
    <property type="protein sequence ID" value="PNW85870.1"/>
    <property type="molecule type" value="Genomic_DNA"/>
</dbReference>
<evidence type="ECO:0000256" key="3">
    <source>
        <dbReference type="ARBA" id="ARBA00022741"/>
    </source>
</evidence>
<feature type="compositionally biased region" description="Basic and acidic residues" evidence="9">
    <location>
        <begin position="611"/>
        <end position="624"/>
    </location>
</feature>
<feature type="coiled-coil region" evidence="8">
    <location>
        <begin position="643"/>
        <end position="779"/>
    </location>
</feature>
<feature type="coiled-coil region" evidence="8">
    <location>
        <begin position="805"/>
        <end position="860"/>
    </location>
</feature>
<dbReference type="GO" id="GO:0007052">
    <property type="term" value="P:mitotic spindle organization"/>
    <property type="evidence" value="ECO:0000318"/>
    <property type="project" value="GO_Central"/>
</dbReference>
<dbReference type="GO" id="GO:0007018">
    <property type="term" value="P:microtubule-based movement"/>
    <property type="evidence" value="ECO:0007669"/>
    <property type="project" value="InterPro"/>
</dbReference>
<dbReference type="InterPro" id="IPR019821">
    <property type="entry name" value="Kinesin_motor_CS"/>
</dbReference>
<dbReference type="STRING" id="3055.A0A2K3DZA7"/>
<feature type="compositionally biased region" description="Low complexity" evidence="9">
    <location>
        <begin position="1375"/>
        <end position="1384"/>
    </location>
</feature>
<feature type="region of interest" description="Disordered" evidence="9">
    <location>
        <begin position="500"/>
        <end position="523"/>
    </location>
</feature>
<feature type="compositionally biased region" description="Low complexity" evidence="9">
    <location>
        <begin position="1391"/>
        <end position="1401"/>
    </location>
</feature>
<dbReference type="KEGG" id="cre:CHLRE_03g202000v5"/>
<dbReference type="PRINTS" id="PR00380">
    <property type="entry name" value="KINESINHEAVY"/>
</dbReference>
<dbReference type="PANTHER" id="PTHR47969">
    <property type="entry name" value="CHROMOSOME-ASSOCIATED KINESIN KIF4A-RELATED"/>
    <property type="match status" value="1"/>
</dbReference>
<dbReference type="Pfam" id="PF00225">
    <property type="entry name" value="Kinesin"/>
    <property type="match status" value="1"/>
</dbReference>
<dbReference type="PaxDb" id="3055-EDP03238"/>
<comment type="subcellular location">
    <subcellularLocation>
        <location evidence="1">Cytoplasm</location>
    </subcellularLocation>
</comment>
<dbReference type="GO" id="GO:0008017">
    <property type="term" value="F:microtubule binding"/>
    <property type="evidence" value="ECO:0007669"/>
    <property type="project" value="InterPro"/>
</dbReference>
<feature type="region of interest" description="Disordered" evidence="9">
    <location>
        <begin position="1768"/>
        <end position="1801"/>
    </location>
</feature>
<dbReference type="GeneID" id="5718904"/>
<dbReference type="SMART" id="SM00129">
    <property type="entry name" value="KISc"/>
    <property type="match status" value="1"/>
</dbReference>
<dbReference type="PROSITE" id="PS50067">
    <property type="entry name" value="KINESIN_MOTOR_2"/>
    <property type="match status" value="1"/>
</dbReference>
<dbReference type="PROSITE" id="PS00411">
    <property type="entry name" value="KINESIN_MOTOR_1"/>
    <property type="match status" value="1"/>
</dbReference>
<feature type="compositionally biased region" description="Basic residues" evidence="9">
    <location>
        <begin position="1282"/>
        <end position="1293"/>
    </location>
</feature>
<dbReference type="GO" id="GO:0005524">
    <property type="term" value="F:ATP binding"/>
    <property type="evidence" value="ECO:0007669"/>
    <property type="project" value="UniProtKB-UniRule"/>
</dbReference>
<keyword evidence="2" id="KW-0963">Cytoplasm</keyword>
<keyword evidence="4 7" id="KW-0067">ATP-binding</keyword>
<reference evidence="11 12" key="1">
    <citation type="journal article" date="2007" name="Science">
        <title>The Chlamydomonas genome reveals the evolution of key animal and plant functions.</title>
        <authorList>
            <person name="Merchant S.S."/>
            <person name="Prochnik S.E."/>
            <person name="Vallon O."/>
            <person name="Harris E.H."/>
            <person name="Karpowicz S.J."/>
            <person name="Witman G.B."/>
            <person name="Terry A."/>
            <person name="Salamov A."/>
            <person name="Fritz-Laylin L.K."/>
            <person name="Marechal-Drouard L."/>
            <person name="Marshall W.F."/>
            <person name="Qu L.H."/>
            <person name="Nelson D.R."/>
            <person name="Sanderfoot A.A."/>
            <person name="Spalding M.H."/>
            <person name="Kapitonov V.V."/>
            <person name="Ren Q."/>
            <person name="Ferris P."/>
            <person name="Lindquist E."/>
            <person name="Shapiro H."/>
            <person name="Lucas S.M."/>
            <person name="Grimwood J."/>
            <person name="Schmutz J."/>
            <person name="Cardol P."/>
            <person name="Cerutti H."/>
            <person name="Chanfreau G."/>
            <person name="Chen C.L."/>
            <person name="Cognat V."/>
            <person name="Croft M.T."/>
            <person name="Dent R."/>
            <person name="Dutcher S."/>
            <person name="Fernandez E."/>
            <person name="Fukuzawa H."/>
            <person name="Gonzalez-Ballester D."/>
            <person name="Gonzalez-Halphen D."/>
            <person name="Hallmann A."/>
            <person name="Hanikenne M."/>
            <person name="Hippler M."/>
            <person name="Inwood W."/>
            <person name="Jabbari K."/>
            <person name="Kalanon M."/>
            <person name="Kuras R."/>
            <person name="Lefebvre P.A."/>
            <person name="Lemaire S.D."/>
            <person name="Lobanov A.V."/>
            <person name="Lohr M."/>
            <person name="Manuell A."/>
            <person name="Meier I."/>
            <person name="Mets L."/>
            <person name="Mittag M."/>
            <person name="Mittelmeier T."/>
            <person name="Moroney J.V."/>
            <person name="Moseley J."/>
            <person name="Napoli C."/>
            <person name="Nedelcu A.M."/>
            <person name="Niyogi K."/>
            <person name="Novoselov S.V."/>
            <person name="Paulsen I.T."/>
            <person name="Pazour G."/>
            <person name="Purton S."/>
            <person name="Ral J.P."/>
            <person name="Riano-Pachon D.M."/>
            <person name="Riekhof W."/>
            <person name="Rymarquis L."/>
            <person name="Schroda M."/>
            <person name="Stern D."/>
            <person name="Umen J."/>
            <person name="Willows R."/>
            <person name="Wilson N."/>
            <person name="Zimmer S.L."/>
            <person name="Allmer J."/>
            <person name="Balk J."/>
            <person name="Bisova K."/>
            <person name="Chen C.J."/>
            <person name="Elias M."/>
            <person name="Gendler K."/>
            <person name="Hauser C."/>
            <person name="Lamb M.R."/>
            <person name="Ledford H."/>
            <person name="Long J.C."/>
            <person name="Minagawa J."/>
            <person name="Page M.D."/>
            <person name="Pan J."/>
            <person name="Pootakham W."/>
            <person name="Roje S."/>
            <person name="Rose A."/>
            <person name="Stahlberg E."/>
            <person name="Terauchi A.M."/>
            <person name="Yang P."/>
            <person name="Ball S."/>
            <person name="Bowler C."/>
            <person name="Dieckmann C.L."/>
            <person name="Gladyshev V.N."/>
            <person name="Green P."/>
            <person name="Jorgensen R."/>
            <person name="Mayfield S."/>
            <person name="Mueller-Roeber B."/>
            <person name="Rajamani S."/>
            <person name="Sayre R.T."/>
            <person name="Brokstein P."/>
            <person name="Dubchak I."/>
            <person name="Goodstein D."/>
            <person name="Hornick L."/>
            <person name="Huang Y.W."/>
            <person name="Jhaveri J."/>
            <person name="Luo Y."/>
            <person name="Martinez D."/>
            <person name="Ngau W.C."/>
            <person name="Otillar B."/>
            <person name="Poliakov A."/>
            <person name="Porter A."/>
            <person name="Szajkowski L."/>
            <person name="Werner G."/>
            <person name="Zhou K."/>
            <person name="Grigoriev I.V."/>
            <person name="Rokhsar D.S."/>
            <person name="Grossman A.R."/>
        </authorList>
    </citation>
    <scope>NUCLEOTIDE SEQUENCE [LARGE SCALE GENOMIC DNA]</scope>
    <source>
        <strain evidence="12">CC-503</strain>
    </source>
</reference>
<dbReference type="OrthoDB" id="3176171at2759"/>
<dbReference type="InterPro" id="IPR036961">
    <property type="entry name" value="Kinesin_motor_dom_sf"/>
</dbReference>
<keyword evidence="5 8" id="KW-0175">Coiled coil</keyword>
<keyword evidence="6 7" id="KW-0505">Motor protein</keyword>
<evidence type="ECO:0000313" key="11">
    <source>
        <dbReference type="EMBL" id="PNW85870.1"/>
    </source>
</evidence>
<feature type="region of interest" description="Disordered" evidence="9">
    <location>
        <begin position="1188"/>
        <end position="1422"/>
    </location>
</feature>
<dbReference type="CDD" id="cd01372">
    <property type="entry name" value="KISc_KIF4"/>
    <property type="match status" value="1"/>
</dbReference>
<feature type="compositionally biased region" description="Gly residues" evidence="9">
    <location>
        <begin position="597"/>
        <end position="607"/>
    </location>
</feature>
<dbReference type="FunCoup" id="A0A2K3DZA7">
    <property type="interactions" value="1303"/>
</dbReference>
<dbReference type="InterPro" id="IPR027417">
    <property type="entry name" value="P-loop_NTPase"/>
</dbReference>
<feature type="compositionally biased region" description="Gly residues" evidence="9">
    <location>
        <begin position="1894"/>
        <end position="1913"/>
    </location>
</feature>
<evidence type="ECO:0000256" key="4">
    <source>
        <dbReference type="ARBA" id="ARBA00022840"/>
    </source>
</evidence>
<evidence type="ECO:0000256" key="5">
    <source>
        <dbReference type="ARBA" id="ARBA00023054"/>
    </source>
</evidence>
<keyword evidence="12" id="KW-1185">Reference proteome</keyword>
<dbReference type="PANTHER" id="PTHR47969:SF15">
    <property type="entry name" value="CHROMOSOME-ASSOCIATED KINESIN KIF4A-RELATED"/>
    <property type="match status" value="1"/>
</dbReference>